<dbReference type="Proteomes" id="UP000032289">
    <property type="component" value="Unassembled WGS sequence"/>
</dbReference>
<protein>
    <submittedName>
        <fullName evidence="2">Uncharacterized protein</fullName>
    </submittedName>
</protein>
<organism evidence="2 3">
    <name type="scientific">Weissella cibaria</name>
    <dbReference type="NCBI Taxonomy" id="137591"/>
    <lineage>
        <taxon>Bacteria</taxon>
        <taxon>Bacillati</taxon>
        <taxon>Bacillota</taxon>
        <taxon>Bacilli</taxon>
        <taxon>Lactobacillales</taxon>
        <taxon>Lactobacillaceae</taxon>
        <taxon>Weissella</taxon>
    </lineage>
</organism>
<sequence>MKKFGLVLLLIIAFVGGIIGYRHVTSNQGYEATMTNAHDALNKQNWSDAKFYYQEAQKEKKSVEARTALDQLVYAIRADKSANKGDWQDALDWYHTAKVVDGAVDLVNENIDVAVRKVKTNRASSEAKVSSSKAASVASSKAASASIAASQSKAASEAAASSRKTAELSSSVAASVSRSSAAQSISEAFKSSKAASDSTTESSVNDSSDTTSSSASSVPASSSSERQIDSADVAAARAELIAKGYNVQDLPASELQAAMNQVIDSHGGTTLEEIAKQHKW</sequence>
<evidence type="ECO:0000256" key="1">
    <source>
        <dbReference type="SAM" id="MobiDB-lite"/>
    </source>
</evidence>
<dbReference type="PATRIC" id="fig|137591.24.peg.579"/>
<gene>
    <name evidence="2" type="ORF">ab3b_00600</name>
</gene>
<dbReference type="EMBL" id="JWHT01000013">
    <property type="protein sequence ID" value="KIU25214.1"/>
    <property type="molecule type" value="Genomic_DNA"/>
</dbReference>
<dbReference type="AlphaFoldDB" id="A0A0D1KKP7"/>
<comment type="caution">
    <text evidence="2">The sequence shown here is derived from an EMBL/GenBank/DDBJ whole genome shotgun (WGS) entry which is preliminary data.</text>
</comment>
<evidence type="ECO:0000313" key="2">
    <source>
        <dbReference type="EMBL" id="KIU25214.1"/>
    </source>
</evidence>
<evidence type="ECO:0000313" key="3">
    <source>
        <dbReference type="Proteomes" id="UP000032289"/>
    </source>
</evidence>
<feature type="region of interest" description="Disordered" evidence="1">
    <location>
        <begin position="189"/>
        <end position="229"/>
    </location>
</feature>
<dbReference type="RefSeq" id="WP_043940798.1">
    <property type="nucleotide sequence ID" value="NZ_JWHT01000013.1"/>
</dbReference>
<feature type="compositionally biased region" description="Low complexity" evidence="1">
    <location>
        <begin position="196"/>
        <end position="225"/>
    </location>
</feature>
<accession>A0A0D1KKP7</accession>
<name>A0A0D1KKP7_9LACO</name>
<reference evidence="2 3" key="1">
    <citation type="journal article" date="2015" name="Microbiology (Mosc.)">
        <title>Genomics of the Weissella cibaria species with an examination of its metabolic traits.</title>
        <authorList>
            <person name="Lynch K.M."/>
            <person name="Lucid A."/>
            <person name="Arendt E.K."/>
            <person name="Sleator R.D."/>
            <person name="Lucey B."/>
            <person name="Coffey A."/>
        </authorList>
    </citation>
    <scope>NUCLEOTIDE SEQUENCE [LARGE SCALE GENOMIC DNA]</scope>
    <source>
        <strain evidence="2 3">AB3b</strain>
    </source>
</reference>
<proteinExistence type="predicted"/>